<name>A0AAD7ZNA3_DIPPU</name>
<reference evidence="3" key="1">
    <citation type="journal article" date="2023" name="IScience">
        <title>Live-bearing cockroach genome reveals convergent evolutionary mechanisms linked to viviparity in insects and beyond.</title>
        <authorList>
            <person name="Fouks B."/>
            <person name="Harrison M.C."/>
            <person name="Mikhailova A.A."/>
            <person name="Marchal E."/>
            <person name="English S."/>
            <person name="Carruthers M."/>
            <person name="Jennings E.C."/>
            <person name="Chiamaka E.L."/>
            <person name="Frigard R.A."/>
            <person name="Pippel M."/>
            <person name="Attardo G.M."/>
            <person name="Benoit J.B."/>
            <person name="Bornberg-Bauer E."/>
            <person name="Tobe S.S."/>
        </authorList>
    </citation>
    <scope>NUCLEOTIDE SEQUENCE</scope>
    <source>
        <strain evidence="3">Stay&amp;Tobe</strain>
    </source>
</reference>
<evidence type="ECO:0000313" key="3">
    <source>
        <dbReference type="EMBL" id="KAJ9583172.1"/>
    </source>
</evidence>
<gene>
    <name evidence="3" type="ORF">L9F63_022483</name>
</gene>
<reference evidence="3" key="2">
    <citation type="submission" date="2023-05" db="EMBL/GenBank/DDBJ databases">
        <authorList>
            <person name="Fouks B."/>
        </authorList>
    </citation>
    <scope>NUCLEOTIDE SEQUENCE</scope>
    <source>
        <strain evidence="3">Stay&amp;Tobe</strain>
        <tissue evidence="3">Testes</tissue>
    </source>
</reference>
<evidence type="ECO:0000256" key="2">
    <source>
        <dbReference type="SAM" id="MobiDB-lite"/>
    </source>
</evidence>
<dbReference type="Proteomes" id="UP001233999">
    <property type="component" value="Unassembled WGS sequence"/>
</dbReference>
<dbReference type="AlphaFoldDB" id="A0AAD7ZNA3"/>
<feature type="coiled-coil region" evidence="1">
    <location>
        <begin position="237"/>
        <end position="271"/>
    </location>
</feature>
<comment type="caution">
    <text evidence="3">The sequence shown here is derived from an EMBL/GenBank/DDBJ whole genome shotgun (WGS) entry which is preliminary data.</text>
</comment>
<proteinExistence type="predicted"/>
<dbReference type="EMBL" id="JASPKZ010007649">
    <property type="protein sequence ID" value="KAJ9583172.1"/>
    <property type="molecule type" value="Genomic_DNA"/>
</dbReference>
<keyword evidence="1" id="KW-0175">Coiled coil</keyword>
<evidence type="ECO:0000256" key="1">
    <source>
        <dbReference type="SAM" id="Coils"/>
    </source>
</evidence>
<feature type="non-terminal residue" evidence="3">
    <location>
        <position position="1"/>
    </location>
</feature>
<feature type="region of interest" description="Disordered" evidence="2">
    <location>
        <begin position="295"/>
        <end position="335"/>
    </location>
</feature>
<feature type="region of interest" description="Disordered" evidence="2">
    <location>
        <begin position="176"/>
        <end position="209"/>
    </location>
</feature>
<keyword evidence="4" id="KW-1185">Reference proteome</keyword>
<protein>
    <submittedName>
        <fullName evidence="3">Uncharacterized protein</fullName>
    </submittedName>
</protein>
<dbReference type="CDD" id="cd14686">
    <property type="entry name" value="bZIP"/>
    <property type="match status" value="1"/>
</dbReference>
<organism evidence="3 4">
    <name type="scientific">Diploptera punctata</name>
    <name type="common">Pacific beetle cockroach</name>
    <dbReference type="NCBI Taxonomy" id="6984"/>
    <lineage>
        <taxon>Eukaryota</taxon>
        <taxon>Metazoa</taxon>
        <taxon>Ecdysozoa</taxon>
        <taxon>Arthropoda</taxon>
        <taxon>Hexapoda</taxon>
        <taxon>Insecta</taxon>
        <taxon>Pterygota</taxon>
        <taxon>Neoptera</taxon>
        <taxon>Polyneoptera</taxon>
        <taxon>Dictyoptera</taxon>
        <taxon>Blattodea</taxon>
        <taxon>Blaberoidea</taxon>
        <taxon>Blaberidae</taxon>
        <taxon>Diplopterinae</taxon>
        <taxon>Diploptera</taxon>
    </lineage>
</organism>
<accession>A0AAD7ZNA3</accession>
<sequence length="335" mass="37206">IPQTESDSKDPHELQVLKKPKLDTVTESYGTYLYPVTDPATQVLWYDQWTRMSAFRPWPSILTKEGKAQPPPPPVIRESLSTSVPTYLSHSPPVLLHPERVVPMSESERFERTFQPNVALAPIPQHHRSRIETSKMEVKMEDMGTEMDKKPVCSNKPCARPVTPSSGVPVPDAHSITATSAGGPTLYNPEIELSTDTDDSSSDMAAESVPVRKQSRSLVDEVVAVLSNVDDTRDAARDRVVKIVEDLELRLEEAEAKLVKLQEENVELQQMCHEHGIRRYVNRINHIAEVRRPIKRDPDLVGGRHTRAPSSTGGSPVSVITSPPPVIKSEPASSE</sequence>
<evidence type="ECO:0000313" key="4">
    <source>
        <dbReference type="Proteomes" id="UP001233999"/>
    </source>
</evidence>